<dbReference type="InterPro" id="IPR051051">
    <property type="entry name" value="E3_ubiq-ligase_TRIM/RNF"/>
</dbReference>
<gene>
    <name evidence="6" type="ORF">M9458_053574</name>
</gene>
<dbReference type="InterPro" id="IPR001870">
    <property type="entry name" value="B30.2/SPRY"/>
</dbReference>
<name>A0ABD0MQ39_CIRMR</name>
<evidence type="ECO:0000256" key="3">
    <source>
        <dbReference type="ARBA" id="ARBA00022833"/>
    </source>
</evidence>
<dbReference type="SUPFAM" id="SSF49899">
    <property type="entry name" value="Concanavalin A-like lectins/glucanases"/>
    <property type="match status" value="1"/>
</dbReference>
<dbReference type="Gene3D" id="2.60.120.920">
    <property type="match status" value="1"/>
</dbReference>
<evidence type="ECO:0000256" key="2">
    <source>
        <dbReference type="ARBA" id="ARBA00022771"/>
    </source>
</evidence>
<dbReference type="Pfam" id="PF13765">
    <property type="entry name" value="PRY"/>
    <property type="match status" value="1"/>
</dbReference>
<keyword evidence="3" id="KW-0862">Zinc</keyword>
<dbReference type="InterPro" id="IPR043136">
    <property type="entry name" value="B30.2/SPRY_sf"/>
</dbReference>
<proteinExistence type="predicted"/>
<evidence type="ECO:0000313" key="7">
    <source>
        <dbReference type="Proteomes" id="UP001529510"/>
    </source>
</evidence>
<dbReference type="PANTHER" id="PTHR25465">
    <property type="entry name" value="B-BOX DOMAIN CONTAINING"/>
    <property type="match status" value="1"/>
</dbReference>
<dbReference type="InterPro" id="IPR006574">
    <property type="entry name" value="PRY"/>
</dbReference>
<dbReference type="EMBL" id="JAMKFB020000258">
    <property type="protein sequence ID" value="KAL0151061.1"/>
    <property type="molecule type" value="Genomic_DNA"/>
</dbReference>
<dbReference type="SMART" id="SM00449">
    <property type="entry name" value="SPRY"/>
    <property type="match status" value="1"/>
</dbReference>
<dbReference type="SMART" id="SM00589">
    <property type="entry name" value="PRY"/>
    <property type="match status" value="1"/>
</dbReference>
<feature type="non-terminal residue" evidence="6">
    <location>
        <position position="1"/>
    </location>
</feature>
<keyword evidence="7" id="KW-1185">Reference proteome</keyword>
<feature type="region of interest" description="Disordered" evidence="4">
    <location>
        <begin position="18"/>
        <end position="38"/>
    </location>
</feature>
<accession>A0ABD0MQ39</accession>
<dbReference type="InterPro" id="IPR013320">
    <property type="entry name" value="ConA-like_dom_sf"/>
</dbReference>
<protein>
    <recommendedName>
        <fullName evidence="5">B30.2/SPRY domain-containing protein</fullName>
    </recommendedName>
</protein>
<dbReference type="Pfam" id="PF00622">
    <property type="entry name" value="SPRY"/>
    <property type="match status" value="1"/>
</dbReference>
<reference evidence="6 7" key="1">
    <citation type="submission" date="2024-05" db="EMBL/GenBank/DDBJ databases">
        <title>Genome sequencing and assembly of Indian major carp, Cirrhinus mrigala (Hamilton, 1822).</title>
        <authorList>
            <person name="Mohindra V."/>
            <person name="Chowdhury L.M."/>
            <person name="Lal K."/>
            <person name="Jena J.K."/>
        </authorList>
    </citation>
    <scope>NUCLEOTIDE SEQUENCE [LARGE SCALE GENOMIC DNA]</scope>
    <source>
        <strain evidence="6">CM1030</strain>
        <tissue evidence="6">Blood</tissue>
    </source>
</reference>
<dbReference type="AlphaFoldDB" id="A0ABD0MQ39"/>
<dbReference type="CDD" id="cd16040">
    <property type="entry name" value="SPRY_PRY_SNTX"/>
    <property type="match status" value="1"/>
</dbReference>
<feature type="domain" description="B30.2/SPRY" evidence="5">
    <location>
        <begin position="1"/>
        <end position="173"/>
    </location>
</feature>
<keyword evidence="2" id="KW-0863">Zinc-finger</keyword>
<dbReference type="GO" id="GO:0008270">
    <property type="term" value="F:zinc ion binding"/>
    <property type="evidence" value="ECO:0007669"/>
    <property type="project" value="UniProtKB-KW"/>
</dbReference>
<sequence>ASDLTLDTNTADKHLKLSDENRKATHVDEEQSYPDHPDRFDNLTGRCYWETEWSGDNVNISVSYKEIKRKGRSHDCVFGYNVNSWSLICSDHRFIALHNNKSTAISAGSVSSKRVGVYVDVSGGTLSFYSVSDTHKLTHLHTFTHTFTQTLHAGFRLGCYGSSVSLCDIKHTQTLVDTV</sequence>
<dbReference type="GO" id="GO:0005737">
    <property type="term" value="C:cytoplasm"/>
    <property type="evidence" value="ECO:0007669"/>
    <property type="project" value="UniProtKB-ARBA"/>
</dbReference>
<dbReference type="PROSITE" id="PS50188">
    <property type="entry name" value="B302_SPRY"/>
    <property type="match status" value="1"/>
</dbReference>
<evidence type="ECO:0000256" key="1">
    <source>
        <dbReference type="ARBA" id="ARBA00022723"/>
    </source>
</evidence>
<evidence type="ECO:0000256" key="4">
    <source>
        <dbReference type="SAM" id="MobiDB-lite"/>
    </source>
</evidence>
<comment type="caution">
    <text evidence="6">The sequence shown here is derived from an EMBL/GenBank/DDBJ whole genome shotgun (WGS) entry which is preliminary data.</text>
</comment>
<evidence type="ECO:0000313" key="6">
    <source>
        <dbReference type="EMBL" id="KAL0151061.1"/>
    </source>
</evidence>
<dbReference type="Proteomes" id="UP001529510">
    <property type="component" value="Unassembled WGS sequence"/>
</dbReference>
<keyword evidence="1" id="KW-0479">Metal-binding</keyword>
<organism evidence="6 7">
    <name type="scientific">Cirrhinus mrigala</name>
    <name type="common">Mrigala</name>
    <dbReference type="NCBI Taxonomy" id="683832"/>
    <lineage>
        <taxon>Eukaryota</taxon>
        <taxon>Metazoa</taxon>
        <taxon>Chordata</taxon>
        <taxon>Craniata</taxon>
        <taxon>Vertebrata</taxon>
        <taxon>Euteleostomi</taxon>
        <taxon>Actinopterygii</taxon>
        <taxon>Neopterygii</taxon>
        <taxon>Teleostei</taxon>
        <taxon>Ostariophysi</taxon>
        <taxon>Cypriniformes</taxon>
        <taxon>Cyprinidae</taxon>
        <taxon>Labeoninae</taxon>
        <taxon>Labeonini</taxon>
        <taxon>Cirrhinus</taxon>
    </lineage>
</organism>
<evidence type="ECO:0000259" key="5">
    <source>
        <dbReference type="PROSITE" id="PS50188"/>
    </source>
</evidence>
<dbReference type="PANTHER" id="PTHR25465:SF5">
    <property type="entry name" value="E3 UBIQUITIN_ISG15 LIGASE TRIM25-RELATED"/>
    <property type="match status" value="1"/>
</dbReference>
<dbReference type="InterPro" id="IPR003877">
    <property type="entry name" value="SPRY_dom"/>
</dbReference>